<keyword evidence="2" id="KW-0479">Metal-binding</keyword>
<feature type="domain" description="Polycomb protein SUZ12-like zinc finger" evidence="10">
    <location>
        <begin position="327"/>
        <end position="394"/>
    </location>
</feature>
<dbReference type="AlphaFoldDB" id="A0AAV0UP59"/>
<dbReference type="Proteomes" id="UP001162031">
    <property type="component" value="Unassembled WGS sequence"/>
</dbReference>
<dbReference type="Pfam" id="PF23320">
    <property type="entry name" value="Zn_SUZ12"/>
    <property type="match status" value="1"/>
</dbReference>
<evidence type="ECO:0000256" key="8">
    <source>
        <dbReference type="SAM" id="MobiDB-lite"/>
    </source>
</evidence>
<evidence type="ECO:0000256" key="6">
    <source>
        <dbReference type="ARBA" id="ARBA00023015"/>
    </source>
</evidence>
<gene>
    <name evidence="11" type="ORF">HBR001_LOCUS7561</name>
</gene>
<keyword evidence="6" id="KW-0805">Transcription regulation</keyword>
<keyword evidence="7" id="KW-0804">Transcription</keyword>
<comment type="caution">
    <text evidence="11">The sequence shown here is derived from an EMBL/GenBank/DDBJ whole genome shotgun (WGS) entry which is preliminary data.</text>
</comment>
<evidence type="ECO:0000313" key="12">
    <source>
        <dbReference type="Proteomes" id="UP001162031"/>
    </source>
</evidence>
<protein>
    <recommendedName>
        <fullName evidence="13">Polycomb protein VEFS-Box domain-containing protein</fullName>
    </recommendedName>
</protein>
<accession>A0AAV0UP59</accession>
<dbReference type="Pfam" id="PF09733">
    <property type="entry name" value="VEFS-Box"/>
    <property type="match status" value="1"/>
</dbReference>
<dbReference type="GO" id="GO:0006325">
    <property type="term" value="P:chromatin organization"/>
    <property type="evidence" value="ECO:0007669"/>
    <property type="project" value="UniProtKB-KW"/>
</dbReference>
<feature type="compositionally biased region" description="Basic and acidic residues" evidence="8">
    <location>
        <begin position="21"/>
        <end position="35"/>
    </location>
</feature>
<evidence type="ECO:0000256" key="1">
    <source>
        <dbReference type="ARBA" id="ARBA00007416"/>
    </source>
</evidence>
<dbReference type="InterPro" id="IPR019135">
    <property type="entry name" value="Polycomb_protein_VEFS-Box"/>
</dbReference>
<name>A0AAV0UP59_HYABA</name>
<dbReference type="GO" id="GO:0008270">
    <property type="term" value="F:zinc ion binding"/>
    <property type="evidence" value="ECO:0007669"/>
    <property type="project" value="UniProtKB-KW"/>
</dbReference>
<dbReference type="GO" id="GO:0005634">
    <property type="term" value="C:nucleus"/>
    <property type="evidence" value="ECO:0007669"/>
    <property type="project" value="TreeGrafter"/>
</dbReference>
<dbReference type="CDD" id="cd21553">
    <property type="entry name" value="VEFS-box_EMF2-like"/>
    <property type="match status" value="1"/>
</dbReference>
<feature type="region of interest" description="Disordered" evidence="8">
    <location>
        <begin position="1"/>
        <end position="35"/>
    </location>
</feature>
<dbReference type="GO" id="GO:0031490">
    <property type="term" value="F:chromatin DNA binding"/>
    <property type="evidence" value="ECO:0007669"/>
    <property type="project" value="TreeGrafter"/>
</dbReference>
<feature type="domain" description="Polycomb protein VEFS-Box" evidence="9">
    <location>
        <begin position="465"/>
        <end position="584"/>
    </location>
</feature>
<evidence type="ECO:0000256" key="7">
    <source>
        <dbReference type="ARBA" id="ARBA00023163"/>
    </source>
</evidence>
<keyword evidence="5" id="KW-0156">Chromatin regulator</keyword>
<evidence type="ECO:0000313" key="11">
    <source>
        <dbReference type="EMBL" id="CAI5738659.1"/>
    </source>
</evidence>
<evidence type="ECO:0000259" key="9">
    <source>
        <dbReference type="Pfam" id="PF09733"/>
    </source>
</evidence>
<evidence type="ECO:0008006" key="13">
    <source>
        <dbReference type="Google" id="ProtNLM"/>
    </source>
</evidence>
<evidence type="ECO:0000256" key="2">
    <source>
        <dbReference type="ARBA" id="ARBA00022723"/>
    </source>
</evidence>
<evidence type="ECO:0000256" key="4">
    <source>
        <dbReference type="ARBA" id="ARBA00022833"/>
    </source>
</evidence>
<proteinExistence type="inferred from homology"/>
<evidence type="ECO:0000259" key="10">
    <source>
        <dbReference type="Pfam" id="PF23320"/>
    </source>
</evidence>
<evidence type="ECO:0000256" key="5">
    <source>
        <dbReference type="ARBA" id="ARBA00022853"/>
    </source>
</evidence>
<sequence>MSKQASGSTGGSSHSKRKRDASHERKAPLGKARQEHMEEEFAATYHGLTALYKLLEVQHLQSPLFLPRTLSYRLDPAWQQNEKQEVDEAKDAREKETLKQPKQRQVVTAPAGATLTAFKIGMTSETMEAFQSKTQRVGVLISLFQARGKLFGANEFKLLAACLIPVPFTKNVVLPAEVLSLGADITVMVFHVVEIREGDEAVTSQSSFTFATPSTATCLSGKELLATGIDGRKPLFGNLLRLNLSRRRVGLVTVELPAIASSVHGGVKCEFRIVWDRLPQTKQMQRLENVCNAKFWKEDDGQQSDESFLLAVPKRDVSTAARKPCAGVWFHFLYHFMLRRMSEKRSEYSCAWCNMFAGSLRGLVAHLVSSHDRFRFQATVGHDNIPHIYVMVMQEHHSGKSSSEVRSAFSELVMSPNEEPSRFEHHFVHMSGKKYGPSGSQAVEAVEGLMQEFDELDELSQEHPQEFYAPLLQRQYFHSRTGAVVLDHEKDYDSDDDVDETWITKQSERLLDEFEDVSLEEKEFMKKWNRHVKEFKILADFMVASSCRMFARKYGKWLSDHGLRHNFLLHLLNLWDNSLLNSRAIIDCMLIVDQNEETETATDNESKVEASANGEKAQQAGVEA</sequence>
<dbReference type="InterPro" id="IPR057540">
    <property type="entry name" value="Znf_SUZ12"/>
</dbReference>
<feature type="region of interest" description="Disordered" evidence="8">
    <location>
        <begin position="598"/>
        <end position="624"/>
    </location>
</feature>
<keyword evidence="3" id="KW-0863">Zinc-finger</keyword>
<organism evidence="11 12">
    <name type="scientific">Hyaloperonospora brassicae</name>
    <name type="common">Brassica downy mildew</name>
    <name type="synonym">Peronospora brassicae</name>
    <dbReference type="NCBI Taxonomy" id="162125"/>
    <lineage>
        <taxon>Eukaryota</taxon>
        <taxon>Sar</taxon>
        <taxon>Stramenopiles</taxon>
        <taxon>Oomycota</taxon>
        <taxon>Peronosporomycetes</taxon>
        <taxon>Peronosporales</taxon>
        <taxon>Peronosporaceae</taxon>
        <taxon>Hyaloperonospora</taxon>
    </lineage>
</organism>
<reference evidence="11" key="1">
    <citation type="submission" date="2022-12" db="EMBL/GenBank/DDBJ databases">
        <authorList>
            <person name="Webb A."/>
        </authorList>
    </citation>
    <scope>NUCLEOTIDE SEQUENCE</scope>
    <source>
        <strain evidence="11">Hp1</strain>
    </source>
</reference>
<keyword evidence="4" id="KW-0862">Zinc</keyword>
<keyword evidence="12" id="KW-1185">Reference proteome</keyword>
<feature type="compositionally biased region" description="Polar residues" evidence="8">
    <location>
        <begin position="1"/>
        <end position="13"/>
    </location>
</feature>
<dbReference type="PANTHER" id="PTHR22597">
    <property type="entry name" value="POLYCOMB GROUP PROTEIN"/>
    <property type="match status" value="1"/>
</dbReference>
<dbReference type="PANTHER" id="PTHR22597:SF0">
    <property type="entry name" value="POLYCOMB PROTEIN SUZ12"/>
    <property type="match status" value="1"/>
</dbReference>
<evidence type="ECO:0000256" key="3">
    <source>
        <dbReference type="ARBA" id="ARBA00022771"/>
    </source>
</evidence>
<dbReference type="EMBL" id="CANTFL010001387">
    <property type="protein sequence ID" value="CAI5738659.1"/>
    <property type="molecule type" value="Genomic_DNA"/>
</dbReference>
<comment type="similarity">
    <text evidence="1">Belongs to the VEFS (VRN2-EMF2-FIS2-SU(Z)12) family.</text>
</comment>